<accession>A0A1H9GJ40</accession>
<evidence type="ECO:0000313" key="2">
    <source>
        <dbReference type="EMBL" id="SEQ50090.1"/>
    </source>
</evidence>
<protein>
    <submittedName>
        <fullName evidence="2">Uncharacterized protein</fullName>
    </submittedName>
</protein>
<sequence>MNLSDLTEVLRERAEITDSAHEARMAGVRARVSATRRRRAVAGAAGVVLVLVGIVFGLLPRIVQPEPAVPPRSLPEYQDGARIVAQAWGDLPSTSTTLRFVPRSLDLVLFTHCETGGNGLLLITLVVNGHPYTERNGCGGSRRVRDWGAFGIVVGQPSVITLTVEPQRTTAKGTFAVAIGEEVPVSEYSFPPRPQTLETFPPHPQKLETFPAIQPEPAIVLRPDPAAPAAQREFTIEWPGINMMELRSNTPGRIRVLVDDVVVLDYSHWSYGVGTSWLEASDWKNINGLDLAKGQVVKITVIPERVTGDWDVTLNPR</sequence>
<reference evidence="3" key="1">
    <citation type="submission" date="2016-10" db="EMBL/GenBank/DDBJ databases">
        <authorList>
            <person name="Varghese N."/>
            <person name="Submissions S."/>
        </authorList>
    </citation>
    <scope>NUCLEOTIDE SEQUENCE [LARGE SCALE GENOMIC DNA]</scope>
    <source>
        <strain evidence="3">CGMCC 4.578</strain>
    </source>
</reference>
<dbReference type="OrthoDB" id="3691412at2"/>
<dbReference type="AlphaFoldDB" id="A0A1H9GJ40"/>
<name>A0A1H9GJ40_9PSEU</name>
<keyword evidence="1" id="KW-0812">Transmembrane</keyword>
<dbReference type="RefSeq" id="WP_143086658.1">
    <property type="nucleotide sequence ID" value="NZ_FOFT01000002.1"/>
</dbReference>
<evidence type="ECO:0000256" key="1">
    <source>
        <dbReference type="SAM" id="Phobius"/>
    </source>
</evidence>
<feature type="transmembrane region" description="Helical" evidence="1">
    <location>
        <begin position="40"/>
        <end position="59"/>
    </location>
</feature>
<dbReference type="Proteomes" id="UP000199028">
    <property type="component" value="Unassembled WGS sequence"/>
</dbReference>
<gene>
    <name evidence="2" type="ORF">SAMN05216195_102574</name>
</gene>
<keyword evidence="3" id="KW-1185">Reference proteome</keyword>
<dbReference type="EMBL" id="FOFT01000002">
    <property type="protein sequence ID" value="SEQ50090.1"/>
    <property type="molecule type" value="Genomic_DNA"/>
</dbReference>
<keyword evidence="1" id="KW-0472">Membrane</keyword>
<evidence type="ECO:0000313" key="3">
    <source>
        <dbReference type="Proteomes" id="UP000199028"/>
    </source>
</evidence>
<proteinExistence type="predicted"/>
<keyword evidence="1" id="KW-1133">Transmembrane helix</keyword>
<organism evidence="2 3">
    <name type="scientific">Lentzea flaviverrucosa</name>
    <dbReference type="NCBI Taxonomy" id="200379"/>
    <lineage>
        <taxon>Bacteria</taxon>
        <taxon>Bacillati</taxon>
        <taxon>Actinomycetota</taxon>
        <taxon>Actinomycetes</taxon>
        <taxon>Pseudonocardiales</taxon>
        <taxon>Pseudonocardiaceae</taxon>
        <taxon>Lentzea</taxon>
    </lineage>
</organism>